<organism evidence="1 2">
    <name type="scientific">Hydnum rufescens UP504</name>
    <dbReference type="NCBI Taxonomy" id="1448309"/>
    <lineage>
        <taxon>Eukaryota</taxon>
        <taxon>Fungi</taxon>
        <taxon>Dikarya</taxon>
        <taxon>Basidiomycota</taxon>
        <taxon>Agaricomycotina</taxon>
        <taxon>Agaricomycetes</taxon>
        <taxon>Cantharellales</taxon>
        <taxon>Hydnaceae</taxon>
        <taxon>Hydnum</taxon>
    </lineage>
</organism>
<name>A0A9P6AX88_9AGAM</name>
<accession>A0A9P6AX88</accession>
<dbReference type="Proteomes" id="UP000886523">
    <property type="component" value="Unassembled WGS sequence"/>
</dbReference>
<evidence type="ECO:0000313" key="1">
    <source>
        <dbReference type="EMBL" id="KAF9513479.1"/>
    </source>
</evidence>
<keyword evidence="2" id="KW-1185">Reference proteome</keyword>
<reference evidence="1" key="1">
    <citation type="journal article" date="2020" name="Nat. Commun.">
        <title>Large-scale genome sequencing of mycorrhizal fungi provides insights into the early evolution of symbiotic traits.</title>
        <authorList>
            <person name="Miyauchi S."/>
            <person name="Kiss E."/>
            <person name="Kuo A."/>
            <person name="Drula E."/>
            <person name="Kohler A."/>
            <person name="Sanchez-Garcia M."/>
            <person name="Morin E."/>
            <person name="Andreopoulos B."/>
            <person name="Barry K.W."/>
            <person name="Bonito G."/>
            <person name="Buee M."/>
            <person name="Carver A."/>
            <person name="Chen C."/>
            <person name="Cichocki N."/>
            <person name="Clum A."/>
            <person name="Culley D."/>
            <person name="Crous P.W."/>
            <person name="Fauchery L."/>
            <person name="Girlanda M."/>
            <person name="Hayes R.D."/>
            <person name="Keri Z."/>
            <person name="LaButti K."/>
            <person name="Lipzen A."/>
            <person name="Lombard V."/>
            <person name="Magnuson J."/>
            <person name="Maillard F."/>
            <person name="Murat C."/>
            <person name="Nolan M."/>
            <person name="Ohm R.A."/>
            <person name="Pangilinan J."/>
            <person name="Pereira M.F."/>
            <person name="Perotto S."/>
            <person name="Peter M."/>
            <person name="Pfister S."/>
            <person name="Riley R."/>
            <person name="Sitrit Y."/>
            <person name="Stielow J.B."/>
            <person name="Szollosi G."/>
            <person name="Zifcakova L."/>
            <person name="Stursova M."/>
            <person name="Spatafora J.W."/>
            <person name="Tedersoo L."/>
            <person name="Vaario L.M."/>
            <person name="Yamada A."/>
            <person name="Yan M."/>
            <person name="Wang P."/>
            <person name="Xu J."/>
            <person name="Bruns T."/>
            <person name="Baldrian P."/>
            <person name="Vilgalys R."/>
            <person name="Dunand C."/>
            <person name="Henrissat B."/>
            <person name="Grigoriev I.V."/>
            <person name="Hibbett D."/>
            <person name="Nagy L.G."/>
            <person name="Martin F.M."/>
        </authorList>
    </citation>
    <scope>NUCLEOTIDE SEQUENCE</scope>
    <source>
        <strain evidence="1">UP504</strain>
    </source>
</reference>
<gene>
    <name evidence="1" type="ORF">BS47DRAFT_1382489</name>
</gene>
<dbReference type="EMBL" id="MU128972">
    <property type="protein sequence ID" value="KAF9513479.1"/>
    <property type="molecule type" value="Genomic_DNA"/>
</dbReference>
<comment type="caution">
    <text evidence="1">The sequence shown here is derived from an EMBL/GenBank/DDBJ whole genome shotgun (WGS) entry which is preliminary data.</text>
</comment>
<sequence length="211" mass="23379">MVQCYAAEEWLPVSISLGVTKRVPTGHTSVIEVFQLHGITIWWTGILLGMGNLGRLAILAHTGGSAPQSVTKLPLNCCLVLTREEEGDEEDIPNNGMVTDVSKVPQELGRNEKRWTEMGKHRMDKNHYAGYDGPNHYKTGNALDCQEKLREPLRAHLGCLSEHPGQDEFRYICFRQGGITCNDCLAINSVVQPFSGVPPIITQLVALRTKD</sequence>
<protein>
    <submittedName>
        <fullName evidence="1">Uncharacterized protein</fullName>
    </submittedName>
</protein>
<evidence type="ECO:0000313" key="2">
    <source>
        <dbReference type="Proteomes" id="UP000886523"/>
    </source>
</evidence>
<proteinExistence type="predicted"/>
<dbReference type="AlphaFoldDB" id="A0A9P6AX88"/>